<protein>
    <recommendedName>
        <fullName evidence="3">Phage head-tail adapter protein</fullName>
    </recommendedName>
</protein>
<organism evidence="1 2">
    <name type="scientific">Sporosarcina quadrami</name>
    <dbReference type="NCBI Taxonomy" id="2762234"/>
    <lineage>
        <taxon>Bacteria</taxon>
        <taxon>Bacillati</taxon>
        <taxon>Bacillota</taxon>
        <taxon>Bacilli</taxon>
        <taxon>Bacillales</taxon>
        <taxon>Caryophanaceae</taxon>
        <taxon>Sporosarcina</taxon>
    </lineage>
</organism>
<dbReference type="RefSeq" id="WP_191694101.1">
    <property type="nucleotide sequence ID" value="NZ_JACSQN010000005.1"/>
</dbReference>
<comment type="caution">
    <text evidence="1">The sequence shown here is derived from an EMBL/GenBank/DDBJ whole genome shotgun (WGS) entry which is preliminary data.</text>
</comment>
<evidence type="ECO:0008006" key="3">
    <source>
        <dbReference type="Google" id="ProtNLM"/>
    </source>
</evidence>
<dbReference type="Proteomes" id="UP000626786">
    <property type="component" value="Unassembled WGS sequence"/>
</dbReference>
<accession>A0ABR8U8Q5</accession>
<dbReference type="EMBL" id="JACSQN010000005">
    <property type="protein sequence ID" value="MBD7984411.1"/>
    <property type="molecule type" value="Genomic_DNA"/>
</dbReference>
<evidence type="ECO:0000313" key="1">
    <source>
        <dbReference type="EMBL" id="MBD7984411.1"/>
    </source>
</evidence>
<keyword evidence="2" id="KW-1185">Reference proteome</keyword>
<name>A0ABR8U8Q5_9BACL</name>
<gene>
    <name evidence="1" type="ORF">H9649_07460</name>
</gene>
<sequence length="103" mass="12034">MNWSDVVQLVDLVEGTDKDGFPEVVPGRPRKVFANRKSVRSQEFHAAKQQGITLSYMFEVRTDEYQGEESLFYNGLEQNVYRTYEKGEFIELICHRKGDDHET</sequence>
<evidence type="ECO:0000313" key="2">
    <source>
        <dbReference type="Proteomes" id="UP000626786"/>
    </source>
</evidence>
<reference evidence="1 2" key="1">
    <citation type="submission" date="2020-08" db="EMBL/GenBank/DDBJ databases">
        <title>A Genomic Blueprint of the Chicken Gut Microbiome.</title>
        <authorList>
            <person name="Gilroy R."/>
            <person name="Ravi A."/>
            <person name="Getino M."/>
            <person name="Pursley I."/>
            <person name="Horton D.L."/>
            <person name="Alikhan N.-F."/>
            <person name="Baker D."/>
            <person name="Gharbi K."/>
            <person name="Hall N."/>
            <person name="Watson M."/>
            <person name="Adriaenssens E.M."/>
            <person name="Foster-Nyarko E."/>
            <person name="Jarju S."/>
            <person name="Secka A."/>
            <person name="Antonio M."/>
            <person name="Oren A."/>
            <person name="Chaudhuri R."/>
            <person name="La Ragione R.M."/>
            <person name="Hildebrand F."/>
            <person name="Pallen M.J."/>
        </authorList>
    </citation>
    <scope>NUCLEOTIDE SEQUENCE [LARGE SCALE GENOMIC DNA]</scope>
    <source>
        <strain evidence="1 2">Sa2YVA2</strain>
    </source>
</reference>
<proteinExistence type="predicted"/>